<dbReference type="FunFam" id="3.40.50.300:FF:000299">
    <property type="entry name" value="ABC transporter ATP-binding protein/permease"/>
    <property type="match status" value="1"/>
</dbReference>
<evidence type="ECO:0000259" key="11">
    <source>
        <dbReference type="PROSITE" id="PS50929"/>
    </source>
</evidence>
<dbReference type="InterPro" id="IPR003593">
    <property type="entry name" value="AAA+_ATPase"/>
</dbReference>
<gene>
    <name evidence="12" type="ORF">UFOPK1826_00988</name>
    <name evidence="13" type="ORF">UFOPK4020_00183</name>
</gene>
<reference evidence="12" key="1">
    <citation type="submission" date="2020-05" db="EMBL/GenBank/DDBJ databases">
        <authorList>
            <person name="Chiriac C."/>
            <person name="Salcher M."/>
            <person name="Ghai R."/>
            <person name="Kavagutti S V."/>
        </authorList>
    </citation>
    <scope>NUCLEOTIDE SEQUENCE</scope>
</reference>
<evidence type="ECO:0000256" key="9">
    <source>
        <dbReference type="SAM" id="Phobius"/>
    </source>
</evidence>
<evidence type="ECO:0000256" key="2">
    <source>
        <dbReference type="ARBA" id="ARBA00022448"/>
    </source>
</evidence>
<evidence type="ECO:0000256" key="1">
    <source>
        <dbReference type="ARBA" id="ARBA00004651"/>
    </source>
</evidence>
<keyword evidence="2" id="KW-0813">Transport</keyword>
<keyword evidence="3" id="KW-1003">Cell membrane</keyword>
<feature type="domain" description="ABC transporter" evidence="10">
    <location>
        <begin position="347"/>
        <end position="588"/>
    </location>
</feature>
<evidence type="ECO:0000256" key="7">
    <source>
        <dbReference type="ARBA" id="ARBA00022989"/>
    </source>
</evidence>
<evidence type="ECO:0000256" key="8">
    <source>
        <dbReference type="ARBA" id="ARBA00023136"/>
    </source>
</evidence>
<sequence length="599" mass="64434">MNEPLGRFGTAKTISRGVDIAPDLGKGIALTFFLAVIGSLARVAVPILIQQSIDNGLEPGNVRVGYICGLGVIAAVAVVLTAWALRTAVLRLGISAEQGLYTIRVKLYDHIHRLSLADHNEERRGALVSRVTSDIETLTLFFSWGALVWLLDGSLMVVVACVMLSYDWILALVAFSVSAPLFFVLRSLQKRLVGAYDLARQNNADLLGAVSELVSGTETLRAYNAHGPMVARTKKAVKTRSESQVKAGIIGAYLFPSGEIFAVFTIVAIVVVGVLRGVGGGLSAGAMVGFLFLTYRFLEPIAEFTEVVDQTQTAVAGLRRVLSVLDTPVGPPAAINPVAIPDGPISIEFRDLSFAYSSRLDSQDDDLPVLRNISLVIPAQQHIALVGSSGSGKTTLARLISRLADPTIGSVLLSGVDLRDIDNNNLRQRLVVVPQEPFLFAETIAYNLLFARPDATQEDLNLAIDRLELTEWMNSLSMGLETHVGQRGSSLSAGERQLIALARASLTNPDVLVLDEATSAVDALTEVQLARALRAISSGRTTVSIAHRLSTASRADRILVLENGLIVEDGSHQILMSRNGKYSKLYEQWLSSSSSQTRT</sequence>
<dbReference type="PANTHER" id="PTHR43394">
    <property type="entry name" value="ATP-DEPENDENT PERMEASE MDL1, MITOCHONDRIAL"/>
    <property type="match status" value="1"/>
</dbReference>
<dbReference type="GO" id="GO:0016887">
    <property type="term" value="F:ATP hydrolysis activity"/>
    <property type="evidence" value="ECO:0007669"/>
    <property type="project" value="InterPro"/>
</dbReference>
<dbReference type="GO" id="GO:0015421">
    <property type="term" value="F:ABC-type oligopeptide transporter activity"/>
    <property type="evidence" value="ECO:0007669"/>
    <property type="project" value="TreeGrafter"/>
</dbReference>
<name>A0A6J6H3X1_9ZZZZ</name>
<dbReference type="SMART" id="SM00382">
    <property type="entry name" value="AAA"/>
    <property type="match status" value="1"/>
</dbReference>
<organism evidence="12">
    <name type="scientific">freshwater metagenome</name>
    <dbReference type="NCBI Taxonomy" id="449393"/>
    <lineage>
        <taxon>unclassified sequences</taxon>
        <taxon>metagenomes</taxon>
        <taxon>ecological metagenomes</taxon>
    </lineage>
</organism>
<dbReference type="GO" id="GO:0005524">
    <property type="term" value="F:ATP binding"/>
    <property type="evidence" value="ECO:0007669"/>
    <property type="project" value="UniProtKB-KW"/>
</dbReference>
<dbReference type="InterPro" id="IPR011527">
    <property type="entry name" value="ABC1_TM_dom"/>
</dbReference>
<evidence type="ECO:0000256" key="4">
    <source>
        <dbReference type="ARBA" id="ARBA00022692"/>
    </source>
</evidence>
<dbReference type="PROSITE" id="PS00211">
    <property type="entry name" value="ABC_TRANSPORTER_1"/>
    <property type="match status" value="1"/>
</dbReference>
<dbReference type="InterPro" id="IPR017871">
    <property type="entry name" value="ABC_transporter-like_CS"/>
</dbReference>
<dbReference type="SUPFAM" id="SSF90123">
    <property type="entry name" value="ABC transporter transmembrane region"/>
    <property type="match status" value="1"/>
</dbReference>
<protein>
    <submittedName>
        <fullName evidence="12">Unannotated protein</fullName>
    </submittedName>
</protein>
<dbReference type="InterPro" id="IPR036640">
    <property type="entry name" value="ABC1_TM_sf"/>
</dbReference>
<dbReference type="InterPro" id="IPR027417">
    <property type="entry name" value="P-loop_NTPase"/>
</dbReference>
<dbReference type="Gene3D" id="1.20.1560.10">
    <property type="entry name" value="ABC transporter type 1, transmembrane domain"/>
    <property type="match status" value="1"/>
</dbReference>
<keyword evidence="7 9" id="KW-1133">Transmembrane helix</keyword>
<dbReference type="InterPro" id="IPR003439">
    <property type="entry name" value="ABC_transporter-like_ATP-bd"/>
</dbReference>
<feature type="domain" description="ABC transmembrane type-1" evidence="11">
    <location>
        <begin position="29"/>
        <end position="313"/>
    </location>
</feature>
<proteinExistence type="predicted"/>
<feature type="transmembrane region" description="Helical" evidence="9">
    <location>
        <begin position="166"/>
        <end position="185"/>
    </location>
</feature>
<keyword evidence="5" id="KW-0547">Nucleotide-binding</keyword>
<evidence type="ECO:0000256" key="6">
    <source>
        <dbReference type="ARBA" id="ARBA00022840"/>
    </source>
</evidence>
<dbReference type="AlphaFoldDB" id="A0A6J6H3X1"/>
<feature type="transmembrane region" description="Helical" evidence="9">
    <location>
        <begin position="28"/>
        <end position="49"/>
    </location>
</feature>
<dbReference type="PROSITE" id="PS50929">
    <property type="entry name" value="ABC_TM1F"/>
    <property type="match status" value="1"/>
</dbReference>
<dbReference type="PANTHER" id="PTHR43394:SF1">
    <property type="entry name" value="ATP-BINDING CASSETTE SUB-FAMILY B MEMBER 10, MITOCHONDRIAL"/>
    <property type="match status" value="1"/>
</dbReference>
<dbReference type="PROSITE" id="PS50893">
    <property type="entry name" value="ABC_TRANSPORTER_2"/>
    <property type="match status" value="1"/>
</dbReference>
<dbReference type="Gene3D" id="3.40.50.300">
    <property type="entry name" value="P-loop containing nucleotide triphosphate hydrolases"/>
    <property type="match status" value="1"/>
</dbReference>
<feature type="transmembrane region" description="Helical" evidence="9">
    <location>
        <begin position="64"/>
        <end position="85"/>
    </location>
</feature>
<dbReference type="InterPro" id="IPR039421">
    <property type="entry name" value="Type_1_exporter"/>
</dbReference>
<evidence type="ECO:0000313" key="12">
    <source>
        <dbReference type="EMBL" id="CAB4606004.1"/>
    </source>
</evidence>
<evidence type="ECO:0000256" key="3">
    <source>
        <dbReference type="ARBA" id="ARBA00022475"/>
    </source>
</evidence>
<keyword evidence="4 9" id="KW-0812">Transmembrane</keyword>
<feature type="transmembrane region" description="Helical" evidence="9">
    <location>
        <begin position="250"/>
        <end position="275"/>
    </location>
</feature>
<comment type="subcellular location">
    <subcellularLocation>
        <location evidence="1">Cell membrane</location>
        <topology evidence="1">Multi-pass membrane protein</topology>
    </subcellularLocation>
</comment>
<dbReference type="Pfam" id="PF00005">
    <property type="entry name" value="ABC_tran"/>
    <property type="match status" value="1"/>
</dbReference>
<keyword evidence="8 9" id="KW-0472">Membrane</keyword>
<evidence type="ECO:0000313" key="13">
    <source>
        <dbReference type="EMBL" id="CAB4989574.1"/>
    </source>
</evidence>
<evidence type="ECO:0000256" key="5">
    <source>
        <dbReference type="ARBA" id="ARBA00022741"/>
    </source>
</evidence>
<dbReference type="EMBL" id="CAEZUN010000121">
    <property type="protein sequence ID" value="CAB4606004.1"/>
    <property type="molecule type" value="Genomic_DNA"/>
</dbReference>
<feature type="transmembrane region" description="Helical" evidence="9">
    <location>
        <begin position="281"/>
        <end position="298"/>
    </location>
</feature>
<dbReference type="GO" id="GO:0005886">
    <property type="term" value="C:plasma membrane"/>
    <property type="evidence" value="ECO:0007669"/>
    <property type="project" value="UniProtKB-SubCell"/>
</dbReference>
<dbReference type="EMBL" id="CAFBOV010000020">
    <property type="protein sequence ID" value="CAB4989574.1"/>
    <property type="molecule type" value="Genomic_DNA"/>
</dbReference>
<dbReference type="Pfam" id="PF00664">
    <property type="entry name" value="ABC_membrane"/>
    <property type="match status" value="1"/>
</dbReference>
<keyword evidence="6" id="KW-0067">ATP-binding</keyword>
<feature type="transmembrane region" description="Helical" evidence="9">
    <location>
        <begin position="138"/>
        <end position="160"/>
    </location>
</feature>
<accession>A0A6J6H3X1</accession>
<dbReference type="SUPFAM" id="SSF52540">
    <property type="entry name" value="P-loop containing nucleoside triphosphate hydrolases"/>
    <property type="match status" value="1"/>
</dbReference>
<evidence type="ECO:0000259" key="10">
    <source>
        <dbReference type="PROSITE" id="PS50893"/>
    </source>
</evidence>